<evidence type="ECO:0000313" key="4">
    <source>
        <dbReference type="Proteomes" id="UP001602058"/>
    </source>
</evidence>
<keyword evidence="2" id="KW-1133">Transmembrane helix</keyword>
<feature type="transmembrane region" description="Helical" evidence="2">
    <location>
        <begin position="114"/>
        <end position="134"/>
    </location>
</feature>
<keyword evidence="2" id="KW-0472">Membrane</keyword>
<feature type="transmembrane region" description="Helical" evidence="2">
    <location>
        <begin position="33"/>
        <end position="52"/>
    </location>
</feature>
<reference evidence="3 4" key="1">
    <citation type="submission" date="2024-10" db="EMBL/GenBank/DDBJ databases">
        <title>The Natural Products Discovery Center: Release of the First 8490 Sequenced Strains for Exploring Actinobacteria Biosynthetic Diversity.</title>
        <authorList>
            <person name="Kalkreuter E."/>
            <person name="Kautsar S.A."/>
            <person name="Yang D."/>
            <person name="Bader C.D."/>
            <person name="Teijaro C.N."/>
            <person name="Fluegel L."/>
            <person name="Davis C.M."/>
            <person name="Simpson J.R."/>
            <person name="Lauterbach L."/>
            <person name="Steele A.D."/>
            <person name="Gui C."/>
            <person name="Meng S."/>
            <person name="Li G."/>
            <person name="Viehrig K."/>
            <person name="Ye F."/>
            <person name="Su P."/>
            <person name="Kiefer A.F."/>
            <person name="Nichols A."/>
            <person name="Cepeda A.J."/>
            <person name="Yan W."/>
            <person name="Fan B."/>
            <person name="Jiang Y."/>
            <person name="Adhikari A."/>
            <person name="Zheng C.-J."/>
            <person name="Schuster L."/>
            <person name="Cowan T.M."/>
            <person name="Smanski M.J."/>
            <person name="Chevrette M.G."/>
            <person name="De Carvalho L.P.S."/>
            <person name="Shen B."/>
        </authorList>
    </citation>
    <scope>NUCLEOTIDE SEQUENCE [LARGE SCALE GENOMIC DNA]</scope>
    <source>
        <strain evidence="3 4">NPDC001390</strain>
    </source>
</reference>
<evidence type="ECO:0000256" key="2">
    <source>
        <dbReference type="SAM" id="Phobius"/>
    </source>
</evidence>
<dbReference type="Proteomes" id="UP001602058">
    <property type="component" value="Unassembled WGS sequence"/>
</dbReference>
<dbReference type="EMBL" id="JBIAWJ010000012">
    <property type="protein sequence ID" value="MFF4524209.1"/>
    <property type="molecule type" value="Genomic_DNA"/>
</dbReference>
<evidence type="ECO:0000256" key="1">
    <source>
        <dbReference type="SAM" id="MobiDB-lite"/>
    </source>
</evidence>
<comment type="caution">
    <text evidence="3">The sequence shown here is derived from an EMBL/GenBank/DDBJ whole genome shotgun (WGS) entry which is preliminary data.</text>
</comment>
<keyword evidence="2" id="KW-0812">Transmembrane</keyword>
<gene>
    <name evidence="3" type="ORF">ACFY1D_22740</name>
</gene>
<dbReference type="RefSeq" id="WP_351087627.1">
    <property type="nucleotide sequence ID" value="NZ_JBEOZG010000056.1"/>
</dbReference>
<protein>
    <submittedName>
        <fullName evidence="3">Uncharacterized protein</fullName>
    </submittedName>
</protein>
<name>A0ABW6UNQ7_9ACTN</name>
<feature type="transmembrane region" description="Helical" evidence="2">
    <location>
        <begin position="58"/>
        <end position="80"/>
    </location>
</feature>
<feature type="region of interest" description="Disordered" evidence="1">
    <location>
        <begin position="85"/>
        <end position="109"/>
    </location>
</feature>
<proteinExistence type="predicted"/>
<organism evidence="3 4">
    <name type="scientific">Streptomyces bluensis</name>
    <dbReference type="NCBI Taxonomy" id="33897"/>
    <lineage>
        <taxon>Bacteria</taxon>
        <taxon>Bacillati</taxon>
        <taxon>Actinomycetota</taxon>
        <taxon>Actinomycetes</taxon>
        <taxon>Kitasatosporales</taxon>
        <taxon>Streptomycetaceae</taxon>
        <taxon>Streptomyces</taxon>
    </lineage>
</organism>
<keyword evidence="4" id="KW-1185">Reference proteome</keyword>
<evidence type="ECO:0000313" key="3">
    <source>
        <dbReference type="EMBL" id="MFF4524209.1"/>
    </source>
</evidence>
<sequence length="258" mass="27457">MSGGQQQGGVTQAHTVNNLWVDLSKAVPSKPGTWLLILEVVGLVLAALYWPGGPLRQYVVFGLLCTSALVTAGCSVVTGLSDRGRGAPQLQQAEPRDAAQQQCGEKKGNRRKRVARVTFPVLSVLFSIAGLLAFQNVADTGEVPIEIRIDGAQPLNGPRSAPLTLKVPAPEEPRERLRLSLTTVDNEPSTGTCVHKTTAAVTAVTAGITPHAYYEVTAEDTVDFDLGGNKGELRFTFTLQTEANCSMRLAKATGTLHN</sequence>
<accession>A0ABW6UNQ7</accession>